<dbReference type="GO" id="GO:0034040">
    <property type="term" value="F:ATPase-coupled lipid transmembrane transporter activity"/>
    <property type="evidence" value="ECO:0007669"/>
    <property type="project" value="TreeGrafter"/>
</dbReference>
<comment type="subcellular location">
    <subcellularLocation>
        <location evidence="1">Cell membrane</location>
        <topology evidence="1">Multi-pass membrane protein</topology>
    </subcellularLocation>
</comment>
<keyword evidence="11" id="KW-1185">Reference proteome</keyword>
<feature type="transmembrane region" description="Helical" evidence="7">
    <location>
        <begin position="195"/>
        <end position="212"/>
    </location>
</feature>
<dbReference type="PROSITE" id="PS50929">
    <property type="entry name" value="ABC_TM1F"/>
    <property type="match status" value="1"/>
</dbReference>
<evidence type="ECO:0000313" key="11">
    <source>
        <dbReference type="Proteomes" id="UP000199409"/>
    </source>
</evidence>
<feature type="domain" description="ABC transmembrane type-1" evidence="9">
    <location>
        <begin position="36"/>
        <end position="338"/>
    </location>
</feature>
<dbReference type="InterPro" id="IPR039421">
    <property type="entry name" value="Type_1_exporter"/>
</dbReference>
<dbReference type="PANTHER" id="PTHR24221">
    <property type="entry name" value="ATP-BINDING CASSETTE SUB-FAMILY B"/>
    <property type="match status" value="1"/>
</dbReference>
<dbReference type="PANTHER" id="PTHR24221:SF654">
    <property type="entry name" value="ATP-BINDING CASSETTE SUB-FAMILY B MEMBER 6"/>
    <property type="match status" value="1"/>
</dbReference>
<name>A0A1H4CWN3_9BACT</name>
<dbReference type="SUPFAM" id="SSF52540">
    <property type="entry name" value="P-loop containing nucleoside triphosphate hydrolases"/>
    <property type="match status" value="1"/>
</dbReference>
<dbReference type="InterPro" id="IPR027417">
    <property type="entry name" value="P-loop_NTPase"/>
</dbReference>
<dbReference type="GO" id="GO:0016887">
    <property type="term" value="F:ATP hydrolysis activity"/>
    <property type="evidence" value="ECO:0007669"/>
    <property type="project" value="InterPro"/>
</dbReference>
<evidence type="ECO:0000259" key="9">
    <source>
        <dbReference type="PROSITE" id="PS50929"/>
    </source>
</evidence>
<dbReference type="InterPro" id="IPR036640">
    <property type="entry name" value="ABC1_TM_sf"/>
</dbReference>
<keyword evidence="4" id="KW-0067">ATP-binding</keyword>
<evidence type="ECO:0000256" key="5">
    <source>
        <dbReference type="ARBA" id="ARBA00022989"/>
    </source>
</evidence>
<organism evidence="10 11">
    <name type="scientific">Desulfuromusa kysingii</name>
    <dbReference type="NCBI Taxonomy" id="37625"/>
    <lineage>
        <taxon>Bacteria</taxon>
        <taxon>Pseudomonadati</taxon>
        <taxon>Thermodesulfobacteriota</taxon>
        <taxon>Desulfuromonadia</taxon>
        <taxon>Desulfuromonadales</taxon>
        <taxon>Geopsychrobacteraceae</taxon>
        <taxon>Desulfuromusa</taxon>
    </lineage>
</organism>
<keyword evidence="2 7" id="KW-0812">Transmembrane</keyword>
<dbReference type="GO" id="GO:0005524">
    <property type="term" value="F:ATP binding"/>
    <property type="evidence" value="ECO:0007669"/>
    <property type="project" value="UniProtKB-KW"/>
</dbReference>
<proteinExistence type="predicted"/>
<dbReference type="PROSITE" id="PS50893">
    <property type="entry name" value="ABC_TRANSPORTER_2"/>
    <property type="match status" value="1"/>
</dbReference>
<accession>A0A1H4CWN3</accession>
<sequence>MKSASSIKTYWDNILFLQVYRLCSPALRKRFHLLCVAMLLLAVGETAVVGLIAFYAAAVSDPQATFNLATLETLRSFSVLAPILSSPKQMIGCLSVLVIIAVPLKNAFRGFITYRSARYGAVLEAYFGQQILSGILARDYRWHVQQNSADLVNLANWRHHLGRFFVNPYLKVICELSMLMVLLAGLLLVQPLVSLLFIGAQGGAGFLVYRGLRRGLDRSATGCRSCDIDMNRQITRSIHGVKDVKITASAPFFVRKFVLSAQRFAQMFGSQQFWRESPLLVLESIGFVLIAGAILLMLFGLGYSPLQTTGTTALLAVTAWRTLPAFNRVVASLAGIRTARPYVISLLEELNSRAQSHRSAGVPVLAMPFNRHVVFDQVSFAYTPQQPVLENFNLTLKKGQSLGIMGPSGCGKSTMVDLMCGLLQPQSGTISVDGVVLTEDNLPSWRQNIGYVPQTPYIFDGTLAENVAFGLEAQEIDLERVASACAMARIDFLDQLPQKFATQIGERGIRLSGGQRQRVAIARALYRQPQLLIFDEATSALDEDTDAEIRQLLLSLKGKQTLIVVSHRPSTVADCDMLLKLGQG</sequence>
<dbReference type="InterPro" id="IPR003593">
    <property type="entry name" value="AAA+_ATPase"/>
</dbReference>
<dbReference type="EMBL" id="FNQN01000009">
    <property type="protein sequence ID" value="SEA64873.1"/>
    <property type="molecule type" value="Genomic_DNA"/>
</dbReference>
<evidence type="ECO:0000256" key="2">
    <source>
        <dbReference type="ARBA" id="ARBA00022692"/>
    </source>
</evidence>
<evidence type="ECO:0000256" key="7">
    <source>
        <dbReference type="SAM" id="Phobius"/>
    </source>
</evidence>
<keyword evidence="5 7" id="KW-1133">Transmembrane helix</keyword>
<evidence type="ECO:0000259" key="8">
    <source>
        <dbReference type="PROSITE" id="PS50893"/>
    </source>
</evidence>
<dbReference type="SMART" id="SM00382">
    <property type="entry name" value="AAA"/>
    <property type="match status" value="1"/>
</dbReference>
<feature type="transmembrane region" description="Helical" evidence="7">
    <location>
        <begin position="168"/>
        <end position="189"/>
    </location>
</feature>
<dbReference type="OrthoDB" id="5480201at2"/>
<dbReference type="InterPro" id="IPR011527">
    <property type="entry name" value="ABC1_TM_dom"/>
</dbReference>
<dbReference type="PROSITE" id="PS00211">
    <property type="entry name" value="ABC_TRANSPORTER_1"/>
    <property type="match status" value="1"/>
</dbReference>
<dbReference type="GO" id="GO:0140359">
    <property type="term" value="F:ABC-type transporter activity"/>
    <property type="evidence" value="ECO:0007669"/>
    <property type="project" value="InterPro"/>
</dbReference>
<keyword evidence="6 7" id="KW-0472">Membrane</keyword>
<feature type="transmembrane region" description="Helical" evidence="7">
    <location>
        <begin position="89"/>
        <end position="108"/>
    </location>
</feature>
<keyword evidence="3" id="KW-0547">Nucleotide-binding</keyword>
<dbReference type="Gene3D" id="3.40.50.300">
    <property type="entry name" value="P-loop containing nucleotide triphosphate hydrolases"/>
    <property type="match status" value="1"/>
</dbReference>
<dbReference type="AlphaFoldDB" id="A0A1H4CWN3"/>
<reference evidence="10 11" key="1">
    <citation type="submission" date="2016-10" db="EMBL/GenBank/DDBJ databases">
        <authorList>
            <person name="de Groot N.N."/>
        </authorList>
    </citation>
    <scope>NUCLEOTIDE SEQUENCE [LARGE SCALE GENOMIC DNA]</scope>
    <source>
        <strain evidence="10 11">DSM 7343</strain>
    </source>
</reference>
<evidence type="ECO:0000256" key="1">
    <source>
        <dbReference type="ARBA" id="ARBA00004651"/>
    </source>
</evidence>
<dbReference type="GO" id="GO:0005886">
    <property type="term" value="C:plasma membrane"/>
    <property type="evidence" value="ECO:0007669"/>
    <property type="project" value="UniProtKB-SubCell"/>
</dbReference>
<dbReference type="Gene3D" id="1.20.1560.10">
    <property type="entry name" value="ABC transporter type 1, transmembrane domain"/>
    <property type="match status" value="1"/>
</dbReference>
<dbReference type="CDD" id="cd03228">
    <property type="entry name" value="ABCC_MRP_Like"/>
    <property type="match status" value="1"/>
</dbReference>
<dbReference type="InterPro" id="IPR017871">
    <property type="entry name" value="ABC_transporter-like_CS"/>
</dbReference>
<protein>
    <submittedName>
        <fullName evidence="10">ABC transporter</fullName>
    </submittedName>
</protein>
<evidence type="ECO:0000256" key="6">
    <source>
        <dbReference type="ARBA" id="ARBA00023136"/>
    </source>
</evidence>
<dbReference type="STRING" id="37625.SAMN05660420_02707"/>
<evidence type="ECO:0000313" key="10">
    <source>
        <dbReference type="EMBL" id="SEA64873.1"/>
    </source>
</evidence>
<feature type="transmembrane region" description="Helical" evidence="7">
    <location>
        <begin position="31"/>
        <end position="58"/>
    </location>
</feature>
<feature type="transmembrane region" description="Helical" evidence="7">
    <location>
        <begin position="279"/>
        <end position="303"/>
    </location>
</feature>
<dbReference type="Pfam" id="PF00005">
    <property type="entry name" value="ABC_tran"/>
    <property type="match status" value="1"/>
</dbReference>
<dbReference type="InterPro" id="IPR003439">
    <property type="entry name" value="ABC_transporter-like_ATP-bd"/>
</dbReference>
<dbReference type="Proteomes" id="UP000199409">
    <property type="component" value="Unassembled WGS sequence"/>
</dbReference>
<evidence type="ECO:0000256" key="4">
    <source>
        <dbReference type="ARBA" id="ARBA00022840"/>
    </source>
</evidence>
<feature type="domain" description="ABC transporter" evidence="8">
    <location>
        <begin position="373"/>
        <end position="584"/>
    </location>
</feature>
<evidence type="ECO:0000256" key="3">
    <source>
        <dbReference type="ARBA" id="ARBA00022741"/>
    </source>
</evidence>
<dbReference type="SUPFAM" id="SSF90123">
    <property type="entry name" value="ABC transporter transmembrane region"/>
    <property type="match status" value="1"/>
</dbReference>
<gene>
    <name evidence="10" type="ORF">SAMN05660420_02707</name>
</gene>